<evidence type="ECO:0000256" key="3">
    <source>
        <dbReference type="ARBA" id="ARBA00004174"/>
    </source>
</evidence>
<protein>
    <submittedName>
        <fullName evidence="15">Probable cytochrome P450 318a1 isoform X1</fullName>
    </submittedName>
</protein>
<keyword evidence="9" id="KW-0492">Microsome</keyword>
<evidence type="ECO:0000256" key="7">
    <source>
        <dbReference type="ARBA" id="ARBA00022723"/>
    </source>
</evidence>
<dbReference type="Gene3D" id="1.10.630.10">
    <property type="entry name" value="Cytochrome P450"/>
    <property type="match status" value="1"/>
</dbReference>
<evidence type="ECO:0000256" key="6">
    <source>
        <dbReference type="ARBA" id="ARBA00022617"/>
    </source>
</evidence>
<accession>A0ABM3UNM7</accession>
<dbReference type="PANTHER" id="PTHR24291:SF189">
    <property type="entry name" value="CYTOCHROME P450 4C3-RELATED"/>
    <property type="match status" value="1"/>
</dbReference>
<keyword evidence="11" id="KW-0408">Iron</keyword>
<evidence type="ECO:0000313" key="15">
    <source>
        <dbReference type="RefSeq" id="XP_058975134.1"/>
    </source>
</evidence>
<dbReference type="RefSeq" id="XP_058975134.1">
    <property type="nucleotide sequence ID" value="XM_059119151.1"/>
</dbReference>
<comment type="subcellular location">
    <subcellularLocation>
        <location evidence="4">Endoplasmic reticulum membrane</location>
        <topology evidence="4">Peripheral membrane protein</topology>
    </subcellularLocation>
    <subcellularLocation>
        <location evidence="3">Microsome membrane</location>
        <topology evidence="3">Peripheral membrane protein</topology>
    </subcellularLocation>
</comment>
<keyword evidence="8" id="KW-0256">Endoplasmic reticulum</keyword>
<comment type="function">
    <text evidence="2">May be involved in the metabolism of insect hormones and in the breakdown of synthetic insecticides.</text>
</comment>
<evidence type="ECO:0000256" key="13">
    <source>
        <dbReference type="ARBA" id="ARBA00023136"/>
    </source>
</evidence>
<keyword evidence="6" id="KW-0349">Heme</keyword>
<keyword evidence="7" id="KW-0479">Metal-binding</keyword>
<dbReference type="Pfam" id="PF00067">
    <property type="entry name" value="p450"/>
    <property type="match status" value="1"/>
</dbReference>
<evidence type="ECO:0000256" key="5">
    <source>
        <dbReference type="ARBA" id="ARBA00010617"/>
    </source>
</evidence>
<comment type="similarity">
    <text evidence="5">Belongs to the cytochrome P450 family.</text>
</comment>
<gene>
    <name evidence="15" type="primary">LOC101892636</name>
</gene>
<reference evidence="15" key="1">
    <citation type="submission" date="2025-08" db="UniProtKB">
        <authorList>
            <consortium name="RefSeq"/>
        </authorList>
    </citation>
    <scope>IDENTIFICATION</scope>
    <source>
        <strain evidence="15">Aabys</strain>
        <tissue evidence="15">Whole body</tissue>
    </source>
</reference>
<evidence type="ECO:0000313" key="14">
    <source>
        <dbReference type="Proteomes" id="UP001652621"/>
    </source>
</evidence>
<dbReference type="InterPro" id="IPR036396">
    <property type="entry name" value="Cyt_P450_sf"/>
</dbReference>
<evidence type="ECO:0000256" key="9">
    <source>
        <dbReference type="ARBA" id="ARBA00022848"/>
    </source>
</evidence>
<dbReference type="GeneID" id="101892636"/>
<keyword evidence="12" id="KW-0503">Monooxygenase</keyword>
<evidence type="ECO:0000256" key="8">
    <source>
        <dbReference type="ARBA" id="ARBA00022824"/>
    </source>
</evidence>
<organism evidence="14 15">
    <name type="scientific">Musca domestica</name>
    <name type="common">House fly</name>
    <dbReference type="NCBI Taxonomy" id="7370"/>
    <lineage>
        <taxon>Eukaryota</taxon>
        <taxon>Metazoa</taxon>
        <taxon>Ecdysozoa</taxon>
        <taxon>Arthropoda</taxon>
        <taxon>Hexapoda</taxon>
        <taxon>Insecta</taxon>
        <taxon>Pterygota</taxon>
        <taxon>Neoptera</taxon>
        <taxon>Endopterygota</taxon>
        <taxon>Diptera</taxon>
        <taxon>Brachycera</taxon>
        <taxon>Muscomorpha</taxon>
        <taxon>Muscoidea</taxon>
        <taxon>Muscidae</taxon>
        <taxon>Musca</taxon>
    </lineage>
</organism>
<dbReference type="InterPro" id="IPR001128">
    <property type="entry name" value="Cyt_P450"/>
</dbReference>
<dbReference type="InterPro" id="IPR050196">
    <property type="entry name" value="Cytochrome_P450_Monoox"/>
</dbReference>
<dbReference type="PANTHER" id="PTHR24291">
    <property type="entry name" value="CYTOCHROME P450 FAMILY 4"/>
    <property type="match status" value="1"/>
</dbReference>
<evidence type="ECO:0000256" key="4">
    <source>
        <dbReference type="ARBA" id="ARBA00004406"/>
    </source>
</evidence>
<evidence type="ECO:0000256" key="2">
    <source>
        <dbReference type="ARBA" id="ARBA00003690"/>
    </source>
</evidence>
<dbReference type="Proteomes" id="UP001652621">
    <property type="component" value="Unplaced"/>
</dbReference>
<comment type="cofactor">
    <cofactor evidence="1">
        <name>heme</name>
        <dbReference type="ChEBI" id="CHEBI:30413"/>
    </cofactor>
</comment>
<evidence type="ECO:0000256" key="10">
    <source>
        <dbReference type="ARBA" id="ARBA00023002"/>
    </source>
</evidence>
<evidence type="ECO:0000256" key="11">
    <source>
        <dbReference type="ARBA" id="ARBA00023004"/>
    </source>
</evidence>
<keyword evidence="13" id="KW-0472">Membrane</keyword>
<proteinExistence type="inferred from homology"/>
<name>A0ABM3UNM7_MUSDO</name>
<evidence type="ECO:0000256" key="1">
    <source>
        <dbReference type="ARBA" id="ARBA00001971"/>
    </source>
</evidence>
<keyword evidence="10" id="KW-0560">Oxidoreductase</keyword>
<evidence type="ECO:0000256" key="12">
    <source>
        <dbReference type="ARBA" id="ARBA00023033"/>
    </source>
</evidence>
<keyword evidence="14" id="KW-1185">Reference proteome</keyword>
<sequence>MQLYEYLLLLMMLIVFLQRKCWRLVWQVNGWRGIIQQPILWILLICNIDPKNIMSSIHRYGRFMEVPLAIVLFDRILLYMDDPVSIEGVLTSPECLNKSFLHNGFYANKGILHAKDEKWKIRRKQLNPAFSHNLLFNFFSDFNRVGNELSIKMKMELKQNHISFDNLADLVNRAVLEASCLTIMGVSTRFTQNDDKRIAGAYRYLMDLTALKMLKPWYQIDSIFRLLDRQKYDVTMKTGKLVDEFATNIVREKYSEWQKKRQENSDSYENIEQNNEKHIFIEQLFHLADQNKISSQEIMDEAQSMVVVSFETASTCVINALLLLAMYPKYQDKLRQEINEILSLDKSSTNCSEINTTANNEHNTITTVHLQTMPYMDMILKESLRLLTTVPIILRNVDKSFPLKIKNGKYKTKLVEVPKNTIIAGDIFNMHRSADVWGPKSLDFYPEHFAKDSNVESMQSELKRHPYSYIPFLKGIRTCIGKLKGSRYSMYLAKVLLIKLIGSLNFCTSTQLHELEFCEGVSLKYRNSKDIFFQVTSTANAQK</sequence>
<dbReference type="SUPFAM" id="SSF48264">
    <property type="entry name" value="Cytochrome P450"/>
    <property type="match status" value="1"/>
</dbReference>